<dbReference type="Proteomes" id="UP000887566">
    <property type="component" value="Unplaced"/>
</dbReference>
<dbReference type="WBParaSite" id="PSAMB.scaffold94size81209.g1928.t1">
    <property type="protein sequence ID" value="PSAMB.scaffold94size81209.g1928.t1"/>
    <property type="gene ID" value="PSAMB.scaffold94size81209.g1928"/>
</dbReference>
<dbReference type="Pfam" id="PF00567">
    <property type="entry name" value="TUDOR"/>
    <property type="match status" value="1"/>
</dbReference>
<dbReference type="PROSITE" id="PS50304">
    <property type="entry name" value="TUDOR"/>
    <property type="match status" value="1"/>
</dbReference>
<evidence type="ECO:0000313" key="2">
    <source>
        <dbReference type="Proteomes" id="UP000887566"/>
    </source>
</evidence>
<proteinExistence type="predicted"/>
<dbReference type="InterPro" id="IPR002999">
    <property type="entry name" value="Tudor"/>
</dbReference>
<dbReference type="SUPFAM" id="SSF63748">
    <property type="entry name" value="Tudor/PWWP/MBT"/>
    <property type="match status" value="1"/>
</dbReference>
<evidence type="ECO:0000259" key="1">
    <source>
        <dbReference type="PROSITE" id="PS50304"/>
    </source>
</evidence>
<dbReference type="GO" id="GO:0005737">
    <property type="term" value="C:cytoplasm"/>
    <property type="evidence" value="ECO:0007669"/>
    <property type="project" value="UniProtKB-ARBA"/>
</dbReference>
<evidence type="ECO:0000313" key="3">
    <source>
        <dbReference type="WBParaSite" id="PSAMB.scaffold94size81209.g1928.t1"/>
    </source>
</evidence>
<organism evidence="2 3">
    <name type="scientific">Plectus sambesii</name>
    <dbReference type="NCBI Taxonomy" id="2011161"/>
    <lineage>
        <taxon>Eukaryota</taxon>
        <taxon>Metazoa</taxon>
        <taxon>Ecdysozoa</taxon>
        <taxon>Nematoda</taxon>
        <taxon>Chromadorea</taxon>
        <taxon>Plectida</taxon>
        <taxon>Plectina</taxon>
        <taxon>Plectoidea</taxon>
        <taxon>Plectidae</taxon>
        <taxon>Plectus</taxon>
    </lineage>
</organism>
<accession>A0A914XM69</accession>
<dbReference type="PANTHER" id="PTHR16442">
    <property type="entry name" value="RING FINGER PROTEIN 17"/>
    <property type="match status" value="1"/>
</dbReference>
<dbReference type="InterPro" id="IPR035437">
    <property type="entry name" value="SNase_OB-fold_sf"/>
</dbReference>
<dbReference type="Gene3D" id="2.40.50.90">
    <property type="match status" value="1"/>
</dbReference>
<sequence>MATISHALSASSPVAVFRQEWTICVDAVDVILKKLERLPSETVHGVRIETELNTLTAMVQRVAELTGDVLAALPPSPNRRVSPDPIRRPNQTAPDMDLIKFDDSDSHSVVTSTAFDLPAIASSTAKDFVTNFFQPSSNQNTSSALAEVEQQEQIPEMFENAVAEQLSLTTEPANINRQRLSSASNPSDADNQIVNYAFKNWEFARPRTYKYLSFETKIGEKIPAHMGFVESPALFFVMPDANNEIYEALEEQLQLFGELLASEKIILQSPRVGQPCIARFETDKLFYRGIVTSVGNDDCHIQYVDFGNTEFIPNGELYPLPVDLLDAPCAVLKCSIYQLDTRDLTTDVREDFLRRVHEGDPAVVELSALTNPAAAPSEREYRVLLYNTDGNMVTWQKQKQSAPRRELDIVTINLSAQGGETEEGNLDQARDQETVSAVGNITESAPVGDLLGMGGSTPELTAEEELKRVLAISMLEY</sequence>
<dbReference type="PANTHER" id="PTHR16442:SF1">
    <property type="entry name" value="RING FINGER PROTEIN 17"/>
    <property type="match status" value="1"/>
</dbReference>
<reference evidence="3" key="1">
    <citation type="submission" date="2022-11" db="UniProtKB">
        <authorList>
            <consortium name="WormBaseParasite"/>
        </authorList>
    </citation>
    <scope>IDENTIFICATION</scope>
</reference>
<protein>
    <submittedName>
        <fullName evidence="3">Tudor domain-containing protein</fullName>
    </submittedName>
</protein>
<feature type="domain" description="Tudor" evidence="1">
    <location>
        <begin position="269"/>
        <end position="327"/>
    </location>
</feature>
<dbReference type="AlphaFoldDB" id="A0A914XM69"/>
<dbReference type="Gene3D" id="2.30.30.140">
    <property type="match status" value="1"/>
</dbReference>
<keyword evidence="2" id="KW-1185">Reference proteome</keyword>
<dbReference type="SMART" id="SM00333">
    <property type="entry name" value="TUDOR"/>
    <property type="match status" value="1"/>
</dbReference>
<name>A0A914XM69_9BILA</name>